<dbReference type="Pfam" id="PF11175">
    <property type="entry name" value="DUF2961"/>
    <property type="match status" value="1"/>
</dbReference>
<accession>A0A9P4M7G3</accession>
<evidence type="ECO:0000313" key="2">
    <source>
        <dbReference type="EMBL" id="KAF2095799.1"/>
    </source>
</evidence>
<evidence type="ECO:0008006" key="4">
    <source>
        <dbReference type="Google" id="ProtNLM"/>
    </source>
</evidence>
<proteinExistence type="predicted"/>
<gene>
    <name evidence="2" type="ORF">NA57DRAFT_78579</name>
</gene>
<evidence type="ECO:0000313" key="3">
    <source>
        <dbReference type="Proteomes" id="UP000799772"/>
    </source>
</evidence>
<organism evidence="2 3">
    <name type="scientific">Rhizodiscina lignyota</name>
    <dbReference type="NCBI Taxonomy" id="1504668"/>
    <lineage>
        <taxon>Eukaryota</taxon>
        <taxon>Fungi</taxon>
        <taxon>Dikarya</taxon>
        <taxon>Ascomycota</taxon>
        <taxon>Pezizomycotina</taxon>
        <taxon>Dothideomycetes</taxon>
        <taxon>Pleosporomycetidae</taxon>
        <taxon>Aulographales</taxon>
        <taxon>Rhizodiscinaceae</taxon>
        <taxon>Rhizodiscina</taxon>
    </lineage>
</organism>
<dbReference type="InterPro" id="IPR021345">
    <property type="entry name" value="DUF2961"/>
</dbReference>
<protein>
    <recommendedName>
        <fullName evidence="4">DUF2961 domain-containing protein</fullName>
    </recommendedName>
</protein>
<feature type="signal peptide" evidence="1">
    <location>
        <begin position="1"/>
        <end position="17"/>
    </location>
</feature>
<evidence type="ECO:0000256" key="1">
    <source>
        <dbReference type="SAM" id="SignalP"/>
    </source>
</evidence>
<reference evidence="2" key="1">
    <citation type="journal article" date="2020" name="Stud. Mycol.">
        <title>101 Dothideomycetes genomes: a test case for predicting lifestyles and emergence of pathogens.</title>
        <authorList>
            <person name="Haridas S."/>
            <person name="Albert R."/>
            <person name="Binder M."/>
            <person name="Bloem J."/>
            <person name="Labutti K."/>
            <person name="Salamov A."/>
            <person name="Andreopoulos B."/>
            <person name="Baker S."/>
            <person name="Barry K."/>
            <person name="Bills G."/>
            <person name="Bluhm B."/>
            <person name="Cannon C."/>
            <person name="Castanera R."/>
            <person name="Culley D."/>
            <person name="Daum C."/>
            <person name="Ezra D."/>
            <person name="Gonzalez J."/>
            <person name="Henrissat B."/>
            <person name="Kuo A."/>
            <person name="Liang C."/>
            <person name="Lipzen A."/>
            <person name="Lutzoni F."/>
            <person name="Magnuson J."/>
            <person name="Mondo S."/>
            <person name="Nolan M."/>
            <person name="Ohm R."/>
            <person name="Pangilinan J."/>
            <person name="Park H.-J."/>
            <person name="Ramirez L."/>
            <person name="Alfaro M."/>
            <person name="Sun H."/>
            <person name="Tritt A."/>
            <person name="Yoshinaga Y."/>
            <person name="Zwiers L.-H."/>
            <person name="Turgeon B."/>
            <person name="Goodwin S."/>
            <person name="Spatafora J."/>
            <person name="Crous P."/>
            <person name="Grigoriev I."/>
        </authorList>
    </citation>
    <scope>NUCLEOTIDE SEQUENCE</scope>
    <source>
        <strain evidence="2">CBS 133067</strain>
    </source>
</reference>
<sequence length="678" mass="75003">MPTLASIFLLFATAVEAVSSTWPMVGWDAYRNYGFYLLRPHDITREISSYDRKNANDDGFVGTYSCLYNTTAGRCVIAEAQSPGQISSIWFTYANNSVIGVGDIQVELDGHIVLEGIVQDIVNGKKGRPFVWPLVGNVNDTSGGNVIKVPMPYQKSMKISTSNNPHFYHVYYRTFPSDVRVHTFDPKEHADDVWKAMLAFGVADPKSLSVDDFGGMSQTHMETSKTPSTLQISGSGMVDQLQIRIPEIVGAYTVTDDGRAFGKGGSSSFTMRVDPASSRCCITRRLDKTIGHQKASVTVDSQAAGQWQDSGNSENATFYDQVLELKPLFTQGKSSISVKNTFVSSDLDFNEFYYATHCIHASGEDWALTDLLNVGWNNQHDEAAHNYQIAGQTWQGLRQWYHYSGDRASQAQQSIDALDSIYIEMEFDGKQTVSQPIGSFFGVALGKSDVRSLLLSVDTFMENGAFTCWFPMPFSKSTKISLSRSGKPVSANISVNWHEDQKFQSNHCSKEWGYFSTQHRRSETTTGQLWSFLSKSGSGVAYGVTHAIRGFILPPNNTLEFLEGDFQTWYNRTSPGPFKDAAALGTGTEDFYESGWYFADAEVPPYGVTAVPYGMPLTGLTQSEFEVLDCVGECLSPLRLLIPDSLAFDDGVSMNIEHGPVGDNINAEYETTAFYYAV</sequence>
<dbReference type="Gene3D" id="2.60.120.1390">
    <property type="match status" value="2"/>
</dbReference>
<dbReference type="AlphaFoldDB" id="A0A9P4M7G3"/>
<feature type="chain" id="PRO_5040421826" description="DUF2961 domain-containing protein" evidence="1">
    <location>
        <begin position="18"/>
        <end position="678"/>
    </location>
</feature>
<name>A0A9P4M7G3_9PEZI</name>
<dbReference type="EMBL" id="ML978130">
    <property type="protein sequence ID" value="KAF2095799.1"/>
    <property type="molecule type" value="Genomic_DNA"/>
</dbReference>
<keyword evidence="1" id="KW-0732">Signal</keyword>
<keyword evidence="3" id="KW-1185">Reference proteome</keyword>
<dbReference type="OrthoDB" id="9970989at2759"/>
<dbReference type="Proteomes" id="UP000799772">
    <property type="component" value="Unassembled WGS sequence"/>
</dbReference>
<comment type="caution">
    <text evidence="2">The sequence shown here is derived from an EMBL/GenBank/DDBJ whole genome shotgun (WGS) entry which is preliminary data.</text>
</comment>